<reference evidence="3" key="1">
    <citation type="submission" date="2021-11" db="EMBL/GenBank/DDBJ databases">
        <authorList>
            <consortium name="Genoscope - CEA"/>
            <person name="William W."/>
        </authorList>
    </citation>
    <scope>NUCLEOTIDE SEQUENCE</scope>
</reference>
<accession>A0A8J2SVB7</accession>
<feature type="compositionally biased region" description="Basic and acidic residues" evidence="2">
    <location>
        <begin position="226"/>
        <end position="251"/>
    </location>
</feature>
<feature type="region of interest" description="Disordered" evidence="2">
    <location>
        <begin position="1258"/>
        <end position="1567"/>
    </location>
</feature>
<feature type="compositionally biased region" description="Low complexity" evidence="2">
    <location>
        <begin position="1470"/>
        <end position="1486"/>
    </location>
</feature>
<feature type="compositionally biased region" description="Basic and acidic residues" evidence="2">
    <location>
        <begin position="79"/>
        <end position="91"/>
    </location>
</feature>
<feature type="compositionally biased region" description="Low complexity" evidence="2">
    <location>
        <begin position="179"/>
        <end position="190"/>
    </location>
</feature>
<feature type="region of interest" description="Disordered" evidence="2">
    <location>
        <begin position="69"/>
        <end position="91"/>
    </location>
</feature>
<dbReference type="EMBL" id="CAKKNE010000004">
    <property type="protein sequence ID" value="CAH0375032.1"/>
    <property type="molecule type" value="Genomic_DNA"/>
</dbReference>
<feature type="region of interest" description="Disordered" evidence="2">
    <location>
        <begin position="1061"/>
        <end position="1107"/>
    </location>
</feature>
<feature type="region of interest" description="Disordered" evidence="2">
    <location>
        <begin position="739"/>
        <end position="760"/>
    </location>
</feature>
<keyword evidence="1" id="KW-0175">Coiled coil</keyword>
<evidence type="ECO:0000313" key="4">
    <source>
        <dbReference type="Proteomes" id="UP000789595"/>
    </source>
</evidence>
<feature type="compositionally biased region" description="Low complexity" evidence="2">
    <location>
        <begin position="549"/>
        <end position="559"/>
    </location>
</feature>
<gene>
    <name evidence="3" type="ORF">PECAL_4P23500</name>
</gene>
<feature type="region of interest" description="Disordered" evidence="2">
    <location>
        <begin position="325"/>
        <end position="444"/>
    </location>
</feature>
<feature type="region of interest" description="Disordered" evidence="2">
    <location>
        <begin position="808"/>
        <end position="833"/>
    </location>
</feature>
<feature type="compositionally biased region" description="Pro residues" evidence="2">
    <location>
        <begin position="947"/>
        <end position="958"/>
    </location>
</feature>
<evidence type="ECO:0000313" key="3">
    <source>
        <dbReference type="EMBL" id="CAH0375032.1"/>
    </source>
</evidence>
<dbReference type="PANTHER" id="PTHR15073:SF1">
    <property type="entry name" value="RETICULOCYTE-BINDING PROTEIN HOMOLOG 2A"/>
    <property type="match status" value="1"/>
</dbReference>
<feature type="compositionally biased region" description="Polar residues" evidence="2">
    <location>
        <begin position="21"/>
        <end position="35"/>
    </location>
</feature>
<feature type="compositionally biased region" description="Basic and acidic residues" evidence="2">
    <location>
        <begin position="325"/>
        <end position="341"/>
    </location>
</feature>
<feature type="compositionally biased region" description="Pro residues" evidence="2">
    <location>
        <begin position="358"/>
        <end position="386"/>
    </location>
</feature>
<protein>
    <submittedName>
        <fullName evidence="3">Uncharacterized protein</fullName>
    </submittedName>
</protein>
<feature type="compositionally biased region" description="Pro residues" evidence="2">
    <location>
        <begin position="1300"/>
        <end position="1313"/>
    </location>
</feature>
<feature type="compositionally biased region" description="Basic and acidic residues" evidence="2">
    <location>
        <begin position="197"/>
        <end position="219"/>
    </location>
</feature>
<feature type="compositionally biased region" description="Low complexity" evidence="2">
    <location>
        <begin position="813"/>
        <end position="833"/>
    </location>
</feature>
<feature type="region of interest" description="Disordered" evidence="2">
    <location>
        <begin position="628"/>
        <end position="713"/>
    </location>
</feature>
<feature type="region of interest" description="Disordered" evidence="2">
    <location>
        <begin position="943"/>
        <end position="1026"/>
    </location>
</feature>
<sequence>MTAVLTPAGSSGAGAGWTPGRSRTSWPTARKQATSVLMAPTPACDPKTARAKAEAQGYGRGAARAFAGFLNPRNSPDAGRLDGVEGPRGAVREPVEATIAPIDEAVAHVADGSPSKLDELRRRAEQRGYGRGAALAFAGLLSPASPALLKTPGAERSWTALDEAARSLADDAFAAVVEPAETPPAVREAPSPSPEVRWYDDRAPSPVRQERRDAGATERFRRKAAKAKENGEDAQREARQREGELNRERARVYAAEQRVKQRLETIRRQERAVEAHEAARSGAARRAFRAWRRALATPSPAAEASGGYGEGAARAFAGLLDARKRDAAAPVSKRSELADVRRRLRGRAPRDDSSVEPARPPPPARAAPMARPPQPPHAARVPPPPAVAAARVPTPPLPPPAPPPPPRRPTLLTPEGPGLRKGSSGIFAEDPLVGLSPPEAPPQYPLTQKVAQELKAIIFPVPEHLRADPAPAPAPAAAPADMSAYDDDDDDAAAAPTPEAADMTAYDDDGSEAPTLTRDDGAAADMGAYEDDGSEAPAADPSAPEDDGAAAADLSLYADDASDDADDWPVRSSSPAVERPAPAGVSVSLEDEPSPPFATPREPYEPAAFSRAAVDLSTPLKPPSIYERARGAARAPAVAETSPRPPLTGKRATLSPGNVDELDFRPDKAVAAAPAAAPPEASDAFAVPPTPHNSRSDLADDEATDPGVGSYPTDDAVAAAAAAPHDVEPAPVAEAIVGAAPPPTRATEPSDPSDPVAAAEADATVDEAAAKLSLGAVARLGTAAARVRRMRRRKPSEAMRRVLAEVERGHALRSAPPVAAAAAPPRAPSPAVADGCLRSRLSQSAVVDAKLKADLVPGAAATLAAIRATDEPTARRAAAAVASAVRRASDPQRQALLRDLGSRPTSPSAAATMLAGRAASPSAELVFEGTGGVVAPQKYVETKAALVPPPPRETPPAAPTKLSPEVEERRTSLKPVDGVPLSTISPRKKRRSVGGPDSAFFTPSPSAPHEFQSRRASLKRVARDEAPAPRAILREAIGDGAAPAELQPEFLARRASLKRVVREDAPVSAPETSPIPRRAIGKGTAPPPTRPTAPSLDEMEAEVARERGEARLREAVAAAKAERAAAERVAAEEAERARLEAERIEAERVAAERILAEKAEAERLVAERIAAERAEAERLAAEKAELARVEAERVEAERVEAERIEAERLAAEQAAAARAQAEALAAEEAARRAQEAEREEAAANLRSAALARAISEELEAKSREEARRKEEQLGWERAAREATELDAWLSPPTSRQPSTVPEPRPSTPEPTVPANPALFSPRPMSPDEYEFVIVEERTDSEGSGSDEEFEEFYEEVSSSPSPDGKVAAPSPRRPPVDSGVSPPASADGKAAAPPAAAAPAPASTSPRRPPPAPSGVEEEKGDEATVRVVSSDVAWSPPRPRRGRASEASEYSPAVELDLDRLAESDLTEPRLPVAAPTLTPATAAAPTPPRRRDPLGARRSSSSSKPAETPTPPRRRDPLGRARREEGPSSASGPPAHLGPAVQSMRAGSRGPPDYESSRARRRSPR</sequence>
<feature type="region of interest" description="Disordered" evidence="2">
    <location>
        <begin position="179"/>
        <end position="251"/>
    </location>
</feature>
<comment type="caution">
    <text evidence="3">The sequence shown here is derived from an EMBL/GenBank/DDBJ whole genome shotgun (WGS) entry which is preliminary data.</text>
</comment>
<proteinExistence type="predicted"/>
<feature type="compositionally biased region" description="Low complexity" evidence="2">
    <location>
        <begin position="749"/>
        <end position="760"/>
    </location>
</feature>
<feature type="compositionally biased region" description="Basic and acidic residues" evidence="2">
    <location>
        <begin position="1258"/>
        <end position="1283"/>
    </location>
</feature>
<feature type="compositionally biased region" description="Low complexity" evidence="2">
    <location>
        <begin position="1381"/>
        <end position="1406"/>
    </location>
</feature>
<feature type="compositionally biased region" description="Basic and acidic residues" evidence="2">
    <location>
        <begin position="1515"/>
        <end position="1528"/>
    </location>
</feature>
<dbReference type="PANTHER" id="PTHR15073">
    <property type="entry name" value="MICROTUBULE-ASSOCIATED PROTEIN"/>
    <property type="match status" value="1"/>
</dbReference>
<dbReference type="InterPro" id="IPR051483">
    <property type="entry name" value="MAP7_domain-containing"/>
</dbReference>
<feature type="compositionally biased region" description="Low complexity" evidence="2">
    <location>
        <begin position="493"/>
        <end position="502"/>
    </location>
</feature>
<feature type="compositionally biased region" description="Low complexity" evidence="2">
    <location>
        <begin position="669"/>
        <end position="686"/>
    </location>
</feature>
<feature type="region of interest" description="Disordered" evidence="2">
    <location>
        <begin position="465"/>
        <end position="603"/>
    </location>
</feature>
<evidence type="ECO:0000256" key="2">
    <source>
        <dbReference type="SAM" id="MobiDB-lite"/>
    </source>
</evidence>
<feature type="compositionally biased region" description="Basic and acidic residues" evidence="2">
    <location>
        <begin position="1228"/>
        <end position="1241"/>
    </location>
</feature>
<feature type="compositionally biased region" description="Pro residues" evidence="2">
    <location>
        <begin position="393"/>
        <end position="408"/>
    </location>
</feature>
<evidence type="ECO:0000256" key="1">
    <source>
        <dbReference type="ARBA" id="ARBA00023054"/>
    </source>
</evidence>
<feature type="region of interest" description="Disordered" evidence="2">
    <location>
        <begin position="1"/>
        <end position="45"/>
    </location>
</feature>
<dbReference type="Proteomes" id="UP000789595">
    <property type="component" value="Unassembled WGS sequence"/>
</dbReference>
<feature type="region of interest" description="Disordered" evidence="2">
    <location>
        <begin position="1225"/>
        <end position="1245"/>
    </location>
</feature>
<keyword evidence="4" id="KW-1185">Reference proteome</keyword>
<feature type="compositionally biased region" description="Acidic residues" evidence="2">
    <location>
        <begin position="1344"/>
        <end position="1354"/>
    </location>
</feature>
<name>A0A8J2SVB7_9STRA</name>
<organism evidence="3 4">
    <name type="scientific">Pelagomonas calceolata</name>
    <dbReference type="NCBI Taxonomy" id="35677"/>
    <lineage>
        <taxon>Eukaryota</taxon>
        <taxon>Sar</taxon>
        <taxon>Stramenopiles</taxon>
        <taxon>Ochrophyta</taxon>
        <taxon>Pelagophyceae</taxon>
        <taxon>Pelagomonadales</taxon>
        <taxon>Pelagomonadaceae</taxon>
        <taxon>Pelagomonas</taxon>
    </lineage>
</organism>